<keyword evidence="2" id="KW-0862">Zinc</keyword>
<dbReference type="EMBL" id="WUBL01000152">
    <property type="protein sequence ID" value="KAF2964400.1"/>
    <property type="molecule type" value="Genomic_DNA"/>
</dbReference>
<dbReference type="Pfam" id="PF03171">
    <property type="entry name" value="2OG-FeII_Oxy"/>
    <property type="match status" value="1"/>
</dbReference>
<dbReference type="InterPro" id="IPR001138">
    <property type="entry name" value="Zn2Cys6_DnaBD"/>
</dbReference>
<dbReference type="GO" id="GO:0008270">
    <property type="term" value="F:zinc ion binding"/>
    <property type="evidence" value="ECO:0007669"/>
    <property type="project" value="InterPro"/>
</dbReference>
<protein>
    <recommendedName>
        <fullName evidence="12">Zn(2)-C6 fungal-type domain-containing protein</fullName>
    </recommendedName>
</protein>
<evidence type="ECO:0008006" key="12">
    <source>
        <dbReference type="Google" id="ProtNLM"/>
    </source>
</evidence>
<dbReference type="PANTHER" id="PTHR31944:SF131">
    <property type="entry name" value="HEME-RESPONSIVE ZINC FINGER TRANSCRIPTION FACTOR HAP1"/>
    <property type="match status" value="1"/>
</dbReference>
<dbReference type="Gene3D" id="4.10.240.10">
    <property type="entry name" value="Zn(2)-C6 fungal-type DNA-binding domain"/>
    <property type="match status" value="1"/>
</dbReference>
<feature type="compositionally biased region" description="Basic and acidic residues" evidence="7">
    <location>
        <begin position="93"/>
        <end position="105"/>
    </location>
</feature>
<dbReference type="GO" id="GO:0044283">
    <property type="term" value="P:small molecule biosynthetic process"/>
    <property type="evidence" value="ECO:0007669"/>
    <property type="project" value="UniProtKB-ARBA"/>
</dbReference>
<evidence type="ECO:0000259" key="9">
    <source>
        <dbReference type="PROSITE" id="PS51471"/>
    </source>
</evidence>
<dbReference type="Pfam" id="PF14226">
    <property type="entry name" value="DIOX_N"/>
    <property type="match status" value="1"/>
</dbReference>
<keyword evidence="1" id="KW-0479">Metal-binding</keyword>
<evidence type="ECO:0000256" key="5">
    <source>
        <dbReference type="ARBA" id="ARBA00023163"/>
    </source>
</evidence>
<feature type="region of interest" description="Disordered" evidence="7">
    <location>
        <begin position="55"/>
        <end position="112"/>
    </location>
</feature>
<dbReference type="InterPro" id="IPR051430">
    <property type="entry name" value="Fungal_TF_Env_Response"/>
</dbReference>
<dbReference type="SUPFAM" id="SSF57701">
    <property type="entry name" value="Zn2/Cys6 DNA-binding domain"/>
    <property type="match status" value="1"/>
</dbReference>
<proteinExistence type="predicted"/>
<dbReference type="InterPro" id="IPR036864">
    <property type="entry name" value="Zn2-C6_fun-type_DNA-bd_sf"/>
</dbReference>
<feature type="domain" description="Fe2OG dioxygenase" evidence="9">
    <location>
        <begin position="927"/>
        <end position="1045"/>
    </location>
</feature>
<dbReference type="PROSITE" id="PS50048">
    <property type="entry name" value="ZN2_CY6_FUNGAL_2"/>
    <property type="match status" value="1"/>
</dbReference>
<keyword evidence="5" id="KW-0804">Transcription</keyword>
<evidence type="ECO:0000256" key="7">
    <source>
        <dbReference type="SAM" id="MobiDB-lite"/>
    </source>
</evidence>
<feature type="compositionally biased region" description="Polar residues" evidence="7">
    <location>
        <begin position="58"/>
        <end position="68"/>
    </location>
</feature>
<dbReference type="AlphaFoldDB" id="A0A7C8IIM9"/>
<dbReference type="OrthoDB" id="4337792at2759"/>
<feature type="domain" description="Zn(2)-C6 fungal-type" evidence="8">
    <location>
        <begin position="19"/>
        <end position="49"/>
    </location>
</feature>
<dbReference type="PROSITE" id="PS51471">
    <property type="entry name" value="FE2OG_OXY"/>
    <property type="match status" value="1"/>
</dbReference>
<dbReference type="GO" id="GO:0005634">
    <property type="term" value="C:nucleus"/>
    <property type="evidence" value="ECO:0007669"/>
    <property type="project" value="TreeGrafter"/>
</dbReference>
<feature type="compositionally biased region" description="Basic and acidic residues" evidence="7">
    <location>
        <begin position="927"/>
        <end position="944"/>
    </location>
</feature>
<evidence type="ECO:0000256" key="3">
    <source>
        <dbReference type="ARBA" id="ARBA00023015"/>
    </source>
</evidence>
<dbReference type="Proteomes" id="UP000481858">
    <property type="component" value="Unassembled WGS sequence"/>
</dbReference>
<accession>A0A7C8IIM9</accession>
<dbReference type="CDD" id="cd12148">
    <property type="entry name" value="fungal_TF_MHR"/>
    <property type="match status" value="1"/>
</dbReference>
<keyword evidence="3" id="KW-0805">Transcription regulation</keyword>
<name>A0A7C8IIM9_9PEZI</name>
<dbReference type="GO" id="GO:0001228">
    <property type="term" value="F:DNA-binding transcription activator activity, RNA polymerase II-specific"/>
    <property type="evidence" value="ECO:0007669"/>
    <property type="project" value="TreeGrafter"/>
</dbReference>
<dbReference type="Pfam" id="PF00172">
    <property type="entry name" value="Zn_clus"/>
    <property type="match status" value="1"/>
</dbReference>
<dbReference type="InterPro" id="IPR027443">
    <property type="entry name" value="IPNS-like_sf"/>
</dbReference>
<evidence type="ECO:0000313" key="11">
    <source>
        <dbReference type="Proteomes" id="UP000481858"/>
    </source>
</evidence>
<dbReference type="InterPro" id="IPR044861">
    <property type="entry name" value="IPNS-like_FE2OG_OXY"/>
</dbReference>
<dbReference type="PROSITE" id="PS00463">
    <property type="entry name" value="ZN2_CY6_FUNGAL_1"/>
    <property type="match status" value="1"/>
</dbReference>
<dbReference type="InterPro" id="IPR007219">
    <property type="entry name" value="XnlR_reg_dom"/>
</dbReference>
<evidence type="ECO:0000256" key="4">
    <source>
        <dbReference type="ARBA" id="ARBA00023125"/>
    </source>
</evidence>
<dbReference type="SMART" id="SM00066">
    <property type="entry name" value="GAL4"/>
    <property type="match status" value="1"/>
</dbReference>
<feature type="compositionally biased region" description="Basic and acidic residues" evidence="7">
    <location>
        <begin position="70"/>
        <end position="79"/>
    </location>
</feature>
<evidence type="ECO:0000256" key="6">
    <source>
        <dbReference type="ARBA" id="ARBA00023242"/>
    </source>
</evidence>
<evidence type="ECO:0000256" key="1">
    <source>
        <dbReference type="ARBA" id="ARBA00022723"/>
    </source>
</evidence>
<dbReference type="Pfam" id="PF04082">
    <property type="entry name" value="Fungal_trans"/>
    <property type="match status" value="1"/>
</dbReference>
<evidence type="ECO:0000256" key="2">
    <source>
        <dbReference type="ARBA" id="ARBA00022833"/>
    </source>
</evidence>
<dbReference type="InParanoid" id="A0A7C8IIM9"/>
<dbReference type="InterPro" id="IPR005123">
    <property type="entry name" value="Oxoglu/Fe-dep_dioxygenase_dom"/>
</dbReference>
<feature type="region of interest" description="Disordered" evidence="7">
    <location>
        <begin position="927"/>
        <end position="946"/>
    </location>
</feature>
<comment type="caution">
    <text evidence="10">The sequence shown here is derived from an EMBL/GenBank/DDBJ whole genome shotgun (WGS) entry which is preliminary data.</text>
</comment>
<evidence type="ECO:0000259" key="8">
    <source>
        <dbReference type="PROSITE" id="PS50048"/>
    </source>
</evidence>
<dbReference type="SUPFAM" id="SSF51197">
    <property type="entry name" value="Clavaminate synthase-like"/>
    <property type="match status" value="1"/>
</dbReference>
<gene>
    <name evidence="10" type="ORF">GQX73_g9165</name>
</gene>
<dbReference type="Gene3D" id="2.60.120.330">
    <property type="entry name" value="B-lactam Antibiotic, Isopenicillin N Synthase, Chain"/>
    <property type="match status" value="1"/>
</dbReference>
<dbReference type="CDD" id="cd00067">
    <property type="entry name" value="GAL4"/>
    <property type="match status" value="1"/>
</dbReference>
<dbReference type="GO" id="GO:0000978">
    <property type="term" value="F:RNA polymerase II cis-regulatory region sequence-specific DNA binding"/>
    <property type="evidence" value="ECO:0007669"/>
    <property type="project" value="TreeGrafter"/>
</dbReference>
<evidence type="ECO:0000313" key="10">
    <source>
        <dbReference type="EMBL" id="KAF2964400.1"/>
    </source>
</evidence>
<sequence length="1088" mass="121545">MDETPQPKIDQRRRRPALACVSCRRSKIRCDRKQPCGACVRSRHKTCVFETLRRPTSRRSGIASTADPSRTAEAERRSDLGPVTPASSVPTTNDRDHVSPLREPESTNPDVQLLDANGVLKRLFHLERRLDESTAAREPPERSDQRIPRFDGQVIESYLAADIHAMSRGVISKTRYFGQSHWMNGIFKSMLELFEHQSKDAKSEAMAVLSRCKTLARSIKAQRNPGIINKFGANVPSRDVADKLVDSYLRTTETVFRVLHVPSFKRDYEQYWAAPDTAGLPFVIQLQLVMAIGSTIYDDCFSMRKSAVQWVTEAQYWLLGPPAKGKLTIIGLQIMILLAIARETASVGGDLVWIHVGSLLRSAFYMGLHRDPSRLPKMSRLDGEIRRRLWNTILELELKTSVDSGGFPTISPEISDTRAPADVDDEDLMTEDEAKDAGASERFTDMSVALAVRESFRERLAIYQMLNATPFRGTYDDTIRLHRRFTTTFKALMNRLKNYPALGRQPTSFQCRMVEVMARRCLMGLHLPYLGSGLKDPAFSFSRKVVTESAVKMYYLVFPSANNLNSSLPLVTSGDDLEVLSTEGDDLSRFAVCAAGFWRLLASQSSMIVTLELQTIVQEDESLGPPMPRPDLLNILRHSLPYYLSRIKAGETNVKGYLFTTALAAHVQALLDGLTGQKVIEPILTAAIKTERTCFELLKQQFVSTEYPDAGSSDAQFDWDSLMTTNEEWDNSMMTSLYEVASVDGFLGPNDFPDGFPTIELETISLAKLLIDNDTVEQDRIFEVCKGRGFFYLDLAGCEAGATIVKGAGQAAAAAEDVFQLPLDEKMTYRLQGGSLDGYKATGDTYTDKAGTKDTAEFFNVGKNEMIIPDDQMQKRWPQVIKAAKPFFRDYIVTAHSIGLSILGILANRLGVDPAEFNSRHRIEEQSGDHVRLTRGPPREKEELPEIQTPSHTDFGTITLLMNWLGGLQVWSESSRKAQLLNHEPDVPGEWLWVRPKKGCAIINLGDAAVKFTNGVLCAGRHRVIPAPGIQGKYPRYSVVYFVRPENKCIMKQLRGPGIPDGPEEGQEITAGEWIKQQAAGLGIQFKK</sequence>
<keyword evidence="4" id="KW-0238">DNA-binding</keyword>
<keyword evidence="6" id="KW-0539">Nucleus</keyword>
<reference evidence="10 11" key="1">
    <citation type="submission" date="2019-12" db="EMBL/GenBank/DDBJ databases">
        <title>Draft genome sequence of the ascomycete Xylaria multiplex DSM 110363.</title>
        <authorList>
            <person name="Buettner E."/>
            <person name="Kellner H."/>
        </authorList>
    </citation>
    <scope>NUCLEOTIDE SEQUENCE [LARGE SCALE GENOMIC DNA]</scope>
    <source>
        <strain evidence="10 11">DSM 110363</strain>
    </source>
</reference>
<keyword evidence="11" id="KW-1185">Reference proteome</keyword>
<dbReference type="InterPro" id="IPR026992">
    <property type="entry name" value="DIOX_N"/>
</dbReference>
<dbReference type="PANTHER" id="PTHR31944">
    <property type="entry name" value="HEME-RESPONSIVE ZINC FINGER TRANSCRIPTION FACTOR HAP1"/>
    <property type="match status" value="1"/>
</dbReference>
<dbReference type="SMART" id="SM00906">
    <property type="entry name" value="Fungal_trans"/>
    <property type="match status" value="1"/>
</dbReference>
<dbReference type="GO" id="GO:0006351">
    <property type="term" value="P:DNA-templated transcription"/>
    <property type="evidence" value="ECO:0007669"/>
    <property type="project" value="InterPro"/>
</dbReference>
<organism evidence="10 11">
    <name type="scientific">Xylaria multiplex</name>
    <dbReference type="NCBI Taxonomy" id="323545"/>
    <lineage>
        <taxon>Eukaryota</taxon>
        <taxon>Fungi</taxon>
        <taxon>Dikarya</taxon>
        <taxon>Ascomycota</taxon>
        <taxon>Pezizomycotina</taxon>
        <taxon>Sordariomycetes</taxon>
        <taxon>Xylariomycetidae</taxon>
        <taxon>Xylariales</taxon>
        <taxon>Xylariaceae</taxon>
        <taxon>Xylaria</taxon>
    </lineage>
</organism>